<protein>
    <recommendedName>
        <fullName evidence="1">YtkA-like domain-containing protein</fullName>
    </recommendedName>
</protein>
<dbReference type="AlphaFoldDB" id="A0A6S6T3N0"/>
<evidence type="ECO:0000259" key="1">
    <source>
        <dbReference type="Pfam" id="PF13115"/>
    </source>
</evidence>
<name>A0A6S6T3N0_9BACT</name>
<dbReference type="Pfam" id="PF13115">
    <property type="entry name" value="YtkA"/>
    <property type="match status" value="1"/>
</dbReference>
<proteinExistence type="predicted"/>
<organism evidence="2">
    <name type="scientific">uncultured Sulfurovum sp</name>
    <dbReference type="NCBI Taxonomy" id="269237"/>
    <lineage>
        <taxon>Bacteria</taxon>
        <taxon>Pseudomonadati</taxon>
        <taxon>Campylobacterota</taxon>
        <taxon>Epsilonproteobacteria</taxon>
        <taxon>Campylobacterales</taxon>
        <taxon>Sulfurovaceae</taxon>
        <taxon>Sulfurovum</taxon>
        <taxon>environmental samples</taxon>
    </lineage>
</organism>
<gene>
    <name evidence="2" type="ORF">HELGO_WM152</name>
</gene>
<reference evidence="2" key="1">
    <citation type="submission" date="2020-01" db="EMBL/GenBank/DDBJ databases">
        <authorList>
            <person name="Meier V. D."/>
            <person name="Meier V D."/>
        </authorList>
    </citation>
    <scope>NUCLEOTIDE SEQUENCE</scope>
    <source>
        <strain evidence="2">HLG_WM_MAG_01</strain>
    </source>
</reference>
<feature type="domain" description="YtkA-like" evidence="1">
    <location>
        <begin position="90"/>
        <end position="163"/>
    </location>
</feature>
<evidence type="ECO:0000313" key="2">
    <source>
        <dbReference type="EMBL" id="CAA6811235.1"/>
    </source>
</evidence>
<accession>A0A6S6T3N0</accession>
<dbReference type="EMBL" id="CACVAS010000058">
    <property type="protein sequence ID" value="CAA6811235.1"/>
    <property type="molecule type" value="Genomic_DNA"/>
</dbReference>
<dbReference type="InterPro" id="IPR032693">
    <property type="entry name" value="YtkA-like_dom"/>
</dbReference>
<sequence>MNKTKQKTYWPHMIVGFLLLAFTLSYWTVKSASSLPVQESNSYMLKYQQADIHMNEILELKAAFDKEYTIGIEDVEEIVVTDNIHSRRLQHNPIKLTNGMNSFSYRVKTKDGSVVEDANVTFLLTRPHSRRDDVLQEDVKFVDGKYITEELDITKAGRYTLQLRVTIDDTKIGYSEIGAYLKP</sequence>